<name>A0A3S4AZB7_9PEZI</name>
<proteinExistence type="predicted"/>
<organism evidence="1 2">
    <name type="scientific">Thermothielavioides terrestris</name>
    <dbReference type="NCBI Taxonomy" id="2587410"/>
    <lineage>
        <taxon>Eukaryota</taxon>
        <taxon>Fungi</taxon>
        <taxon>Dikarya</taxon>
        <taxon>Ascomycota</taxon>
        <taxon>Pezizomycotina</taxon>
        <taxon>Sordariomycetes</taxon>
        <taxon>Sordariomycetidae</taxon>
        <taxon>Sordariales</taxon>
        <taxon>Chaetomiaceae</taxon>
        <taxon>Thermothielavioides</taxon>
    </lineage>
</organism>
<protein>
    <submittedName>
        <fullName evidence="1">45b1c1b1-527a-4efc-accb-88a6c11f8c50</fullName>
    </submittedName>
</protein>
<accession>A0A3S4AZB7</accession>
<reference evidence="1 2" key="1">
    <citation type="submission" date="2018-04" db="EMBL/GenBank/DDBJ databases">
        <authorList>
            <person name="Huttner S."/>
            <person name="Dainat J."/>
        </authorList>
    </citation>
    <scope>NUCLEOTIDE SEQUENCE [LARGE SCALE GENOMIC DNA]</scope>
</reference>
<gene>
    <name evidence="1" type="ORF">TT172_LOCUS9367</name>
</gene>
<dbReference type="EMBL" id="OUUZ01000018">
    <property type="protein sequence ID" value="SPQ26948.1"/>
    <property type="molecule type" value="Genomic_DNA"/>
</dbReference>
<dbReference type="Proteomes" id="UP000289323">
    <property type="component" value="Unassembled WGS sequence"/>
</dbReference>
<evidence type="ECO:0000313" key="2">
    <source>
        <dbReference type="Proteomes" id="UP000289323"/>
    </source>
</evidence>
<sequence>MAGKGSFQ</sequence>
<evidence type="ECO:0000313" key="1">
    <source>
        <dbReference type="EMBL" id="SPQ26948.1"/>
    </source>
</evidence>